<evidence type="ECO:0000313" key="3">
    <source>
        <dbReference type="Proteomes" id="UP000234323"/>
    </source>
</evidence>
<keyword evidence="1" id="KW-0812">Transmembrane</keyword>
<dbReference type="VEuPathDB" id="FungiDB:FUN_024931"/>
<accession>A0A2I1HMY4</accession>
<protein>
    <submittedName>
        <fullName evidence="2">Uncharacterized protein</fullName>
    </submittedName>
</protein>
<keyword evidence="3" id="KW-1185">Reference proteome</keyword>
<dbReference type="VEuPathDB" id="FungiDB:RhiirFUN_016811"/>
<evidence type="ECO:0000256" key="1">
    <source>
        <dbReference type="SAM" id="Phobius"/>
    </source>
</evidence>
<name>A0A2I1HMY4_9GLOM</name>
<keyword evidence="1" id="KW-0472">Membrane</keyword>
<evidence type="ECO:0000313" key="2">
    <source>
        <dbReference type="EMBL" id="PKY60242.1"/>
    </source>
</evidence>
<comment type="caution">
    <text evidence="2">The sequence shown here is derived from an EMBL/GenBank/DDBJ whole genome shotgun (WGS) entry which is preliminary data.</text>
</comment>
<sequence>MKGKGEYKRERGIRKGKGNTKGAMICIAFDVCIGFDFALRLRNLFFYISFFLSNLNQYQLLFLLGFGLISTSSFGFGSISVFNFGTWICRYGVISFDFETSIWCQLLQLWDFDLVSFPLALGLRSDKYRFHNGISKAFRSRVSNGNFSKNGKGTGARNDVLSEFMLLNTQYSSKGNLDSFSRVNSFGFKTLIWYRLHNEISKAFKSRVGNGDFNKNGEGTGARNDGLFTRNN</sequence>
<organism evidence="2 3">
    <name type="scientific">Rhizophagus irregularis</name>
    <dbReference type="NCBI Taxonomy" id="588596"/>
    <lineage>
        <taxon>Eukaryota</taxon>
        <taxon>Fungi</taxon>
        <taxon>Fungi incertae sedis</taxon>
        <taxon>Mucoromycota</taxon>
        <taxon>Glomeromycotina</taxon>
        <taxon>Glomeromycetes</taxon>
        <taxon>Glomerales</taxon>
        <taxon>Glomeraceae</taxon>
        <taxon>Rhizophagus</taxon>
    </lineage>
</organism>
<proteinExistence type="predicted"/>
<feature type="transmembrane region" description="Helical" evidence="1">
    <location>
        <begin position="59"/>
        <end position="82"/>
    </location>
</feature>
<dbReference type="EMBL" id="LLXI01004088">
    <property type="protein sequence ID" value="PKY60242.1"/>
    <property type="molecule type" value="Genomic_DNA"/>
</dbReference>
<keyword evidence="1" id="KW-1133">Transmembrane helix</keyword>
<dbReference type="AlphaFoldDB" id="A0A2I1HMY4"/>
<reference evidence="2 3" key="1">
    <citation type="submission" date="2015-10" db="EMBL/GenBank/DDBJ databases">
        <title>Genome analyses suggest a sexual origin of heterokaryosis in a supposedly ancient asexual fungus.</title>
        <authorList>
            <person name="Ropars J."/>
            <person name="Sedzielewska K."/>
            <person name="Noel J."/>
            <person name="Charron P."/>
            <person name="Farinelli L."/>
            <person name="Marton T."/>
            <person name="Kruger M."/>
            <person name="Pelin A."/>
            <person name="Brachmann A."/>
            <person name="Corradi N."/>
        </authorList>
    </citation>
    <scope>NUCLEOTIDE SEQUENCE [LARGE SCALE GENOMIC DNA]</scope>
    <source>
        <strain evidence="2 3">A4</strain>
    </source>
</reference>
<gene>
    <name evidence="2" type="ORF">RhiirA4_483737</name>
</gene>
<dbReference type="Proteomes" id="UP000234323">
    <property type="component" value="Unassembled WGS sequence"/>
</dbReference>
<feature type="transmembrane region" description="Helical" evidence="1">
    <location>
        <begin position="21"/>
        <end position="39"/>
    </location>
</feature>